<keyword evidence="5" id="KW-0804">Transcription</keyword>
<evidence type="ECO:0000256" key="4">
    <source>
        <dbReference type="ARBA" id="ARBA00023125"/>
    </source>
</evidence>
<keyword evidence="2" id="KW-0479">Metal-binding</keyword>
<accession>A0A9W9V1S5</accession>
<dbReference type="SMART" id="SM00066">
    <property type="entry name" value="GAL4"/>
    <property type="match status" value="1"/>
</dbReference>
<proteinExistence type="predicted"/>
<keyword evidence="4" id="KW-0238">DNA-binding</keyword>
<comment type="subcellular location">
    <subcellularLocation>
        <location evidence="1">Nucleus</location>
    </subcellularLocation>
</comment>
<dbReference type="Proteomes" id="UP001148299">
    <property type="component" value="Unassembled WGS sequence"/>
</dbReference>
<dbReference type="InterPro" id="IPR001138">
    <property type="entry name" value="Zn2Cys6_DnaBD"/>
</dbReference>
<reference evidence="9" key="1">
    <citation type="submission" date="2022-12" db="EMBL/GenBank/DDBJ databases">
        <authorList>
            <person name="Petersen C."/>
        </authorList>
    </citation>
    <scope>NUCLEOTIDE SEQUENCE</scope>
    <source>
        <strain evidence="9">IBT 35675</strain>
    </source>
</reference>
<gene>
    <name evidence="9" type="ORF">N7541_003870</name>
</gene>
<dbReference type="CDD" id="cd12148">
    <property type="entry name" value="fungal_TF_MHR"/>
    <property type="match status" value="1"/>
</dbReference>
<feature type="domain" description="Zn(2)-C6 fungal-type" evidence="8">
    <location>
        <begin position="23"/>
        <end position="53"/>
    </location>
</feature>
<dbReference type="SMART" id="SM00906">
    <property type="entry name" value="Fungal_trans"/>
    <property type="match status" value="1"/>
</dbReference>
<dbReference type="CDD" id="cd00067">
    <property type="entry name" value="GAL4"/>
    <property type="match status" value="1"/>
</dbReference>
<protein>
    <recommendedName>
        <fullName evidence="8">Zn(2)-C6 fungal-type domain-containing protein</fullName>
    </recommendedName>
</protein>
<evidence type="ECO:0000256" key="2">
    <source>
        <dbReference type="ARBA" id="ARBA00022723"/>
    </source>
</evidence>
<keyword evidence="10" id="KW-1185">Reference proteome</keyword>
<dbReference type="InterPro" id="IPR050987">
    <property type="entry name" value="AtrR-like"/>
</dbReference>
<keyword evidence="6" id="KW-0539">Nucleus</keyword>
<dbReference type="GO" id="GO:0008270">
    <property type="term" value="F:zinc ion binding"/>
    <property type="evidence" value="ECO:0007669"/>
    <property type="project" value="InterPro"/>
</dbReference>
<dbReference type="InterPro" id="IPR036864">
    <property type="entry name" value="Zn2-C6_fun-type_DNA-bd_sf"/>
</dbReference>
<dbReference type="InterPro" id="IPR007219">
    <property type="entry name" value="XnlR_reg_dom"/>
</dbReference>
<dbReference type="Gene3D" id="4.10.240.10">
    <property type="entry name" value="Zn(2)-C6 fungal-type DNA-binding domain"/>
    <property type="match status" value="1"/>
</dbReference>
<evidence type="ECO:0000256" key="5">
    <source>
        <dbReference type="ARBA" id="ARBA00023163"/>
    </source>
</evidence>
<dbReference type="EMBL" id="JAPZBR010000002">
    <property type="protein sequence ID" value="KAJ5363026.1"/>
    <property type="molecule type" value="Genomic_DNA"/>
</dbReference>
<evidence type="ECO:0000313" key="10">
    <source>
        <dbReference type="Proteomes" id="UP001148299"/>
    </source>
</evidence>
<dbReference type="PANTHER" id="PTHR46910">
    <property type="entry name" value="TRANSCRIPTION FACTOR PDR1"/>
    <property type="match status" value="1"/>
</dbReference>
<sequence>MSLNNHSSGMQSSEMKRRRVGIACVKCRDLKAKCDGRQPVCSRCEGYGFECSWPTTTRRRRSAKPERAAAAGSETQPRQQSPLAPQAVPSIDGRLTYLRAAESYETLIATIRAKLDAPHQAAVDSRLREIRAFISHEPQEPTGISPAQQHVTIAPSPTYVGKASDIHFIHSVNRCVGGCNLLSEDVPIQNYSQTHISESPVALRDPPLLPSKEEASLFLQVYLSTIHIAYPFLPRSALLEAFERFQSGNLHQPELRPWLPIFNFIFAIGSYYMLFPQGKSSNNRVHFRYYEQGLYYSQELSAESSLLGVCALLTQCFFLLAVCLTDRCWNVLGFAIRMGQSIGLHVESSSALGSCSSWTMNRAHWRRTWYSMYVLDRLLALQLGRPMAIHEEDFEVDLPSRNDMSPFVAPDYEDAASSNTTQHTGMMDYFLGVIRFSHVLGSVIRALYRPSQVDLSPEQMLHNASELDHRLMEWKGSLPRHLRFDLGHTFEKSISFKRQRNMLAVKFHHLRALIYRSFLCLPLLQMNNQSFLDLLLRDKERISEAEWICIHEAQQTAQLLHNVADERSLVHDFPWWQMISCLICASSILFVAESFHSSSGPSSKTSAQNLRDDAETCLKVFEALSANSAAAQKAADILQGLSRMYRATEKGKVYQTVLCYGFL</sequence>
<evidence type="ECO:0000256" key="6">
    <source>
        <dbReference type="ARBA" id="ARBA00023242"/>
    </source>
</evidence>
<dbReference type="PANTHER" id="PTHR46910:SF3">
    <property type="entry name" value="HALOTOLERANCE PROTEIN 9-RELATED"/>
    <property type="match status" value="1"/>
</dbReference>
<dbReference type="Pfam" id="PF00172">
    <property type="entry name" value="Zn_clus"/>
    <property type="match status" value="1"/>
</dbReference>
<dbReference type="AlphaFoldDB" id="A0A9W9V1S5"/>
<feature type="region of interest" description="Disordered" evidence="7">
    <location>
        <begin position="56"/>
        <end position="88"/>
    </location>
</feature>
<comment type="caution">
    <text evidence="9">The sequence shown here is derived from an EMBL/GenBank/DDBJ whole genome shotgun (WGS) entry which is preliminary data.</text>
</comment>
<organism evidence="9 10">
    <name type="scientific">Penicillium brevicompactum</name>
    <dbReference type="NCBI Taxonomy" id="5074"/>
    <lineage>
        <taxon>Eukaryota</taxon>
        <taxon>Fungi</taxon>
        <taxon>Dikarya</taxon>
        <taxon>Ascomycota</taxon>
        <taxon>Pezizomycotina</taxon>
        <taxon>Eurotiomycetes</taxon>
        <taxon>Eurotiomycetidae</taxon>
        <taxon>Eurotiales</taxon>
        <taxon>Aspergillaceae</taxon>
        <taxon>Penicillium</taxon>
    </lineage>
</organism>
<feature type="compositionally biased region" description="Polar residues" evidence="7">
    <location>
        <begin position="73"/>
        <end position="83"/>
    </location>
</feature>
<evidence type="ECO:0000256" key="7">
    <source>
        <dbReference type="SAM" id="MobiDB-lite"/>
    </source>
</evidence>
<dbReference type="GO" id="GO:0003677">
    <property type="term" value="F:DNA binding"/>
    <property type="evidence" value="ECO:0007669"/>
    <property type="project" value="UniProtKB-KW"/>
</dbReference>
<dbReference type="PROSITE" id="PS00463">
    <property type="entry name" value="ZN2_CY6_FUNGAL_1"/>
    <property type="match status" value="1"/>
</dbReference>
<dbReference type="GO" id="GO:0000981">
    <property type="term" value="F:DNA-binding transcription factor activity, RNA polymerase II-specific"/>
    <property type="evidence" value="ECO:0007669"/>
    <property type="project" value="InterPro"/>
</dbReference>
<reference evidence="9" key="2">
    <citation type="journal article" date="2023" name="IMA Fungus">
        <title>Comparative genomic study of the Penicillium genus elucidates a diverse pangenome and 15 lateral gene transfer events.</title>
        <authorList>
            <person name="Petersen C."/>
            <person name="Sorensen T."/>
            <person name="Nielsen M.R."/>
            <person name="Sondergaard T.E."/>
            <person name="Sorensen J.L."/>
            <person name="Fitzpatrick D.A."/>
            <person name="Frisvad J.C."/>
            <person name="Nielsen K.L."/>
        </authorList>
    </citation>
    <scope>NUCLEOTIDE SEQUENCE</scope>
    <source>
        <strain evidence="9">IBT 35675</strain>
    </source>
</reference>
<evidence type="ECO:0000256" key="1">
    <source>
        <dbReference type="ARBA" id="ARBA00004123"/>
    </source>
</evidence>
<dbReference type="Pfam" id="PF04082">
    <property type="entry name" value="Fungal_trans"/>
    <property type="match status" value="1"/>
</dbReference>
<keyword evidence="3" id="KW-0805">Transcription regulation</keyword>
<name>A0A9W9V1S5_PENBR</name>
<evidence type="ECO:0000256" key="3">
    <source>
        <dbReference type="ARBA" id="ARBA00023015"/>
    </source>
</evidence>
<dbReference type="GO" id="GO:0005634">
    <property type="term" value="C:nucleus"/>
    <property type="evidence" value="ECO:0007669"/>
    <property type="project" value="UniProtKB-SubCell"/>
</dbReference>
<dbReference type="GO" id="GO:0006351">
    <property type="term" value="P:DNA-templated transcription"/>
    <property type="evidence" value="ECO:0007669"/>
    <property type="project" value="InterPro"/>
</dbReference>
<evidence type="ECO:0000259" key="8">
    <source>
        <dbReference type="PROSITE" id="PS50048"/>
    </source>
</evidence>
<evidence type="ECO:0000313" key="9">
    <source>
        <dbReference type="EMBL" id="KAJ5363026.1"/>
    </source>
</evidence>
<dbReference type="SUPFAM" id="SSF57701">
    <property type="entry name" value="Zn2/Cys6 DNA-binding domain"/>
    <property type="match status" value="1"/>
</dbReference>
<dbReference type="PROSITE" id="PS50048">
    <property type="entry name" value="ZN2_CY6_FUNGAL_2"/>
    <property type="match status" value="1"/>
</dbReference>